<evidence type="ECO:0008006" key="8">
    <source>
        <dbReference type="Google" id="ProtNLM"/>
    </source>
</evidence>
<evidence type="ECO:0000259" key="4">
    <source>
        <dbReference type="Pfam" id="PF01551"/>
    </source>
</evidence>
<dbReference type="SUPFAM" id="SSF53383">
    <property type="entry name" value="PLP-dependent transferases"/>
    <property type="match status" value="1"/>
</dbReference>
<dbReference type="PROSITE" id="PS00600">
    <property type="entry name" value="AA_TRANSFER_CLASS_3"/>
    <property type="match status" value="1"/>
</dbReference>
<proteinExistence type="inferred from homology"/>
<evidence type="ECO:0000256" key="1">
    <source>
        <dbReference type="ARBA" id="ARBA00001933"/>
    </source>
</evidence>
<reference evidence="6" key="1">
    <citation type="journal article" date="2014" name="Int. J. Syst. Evol. Microbiol.">
        <title>Complete genome of a new Firmicutes species belonging to the dominant human colonic microbiota ('Ruminococcus bicirculans') reveals two chromosomes and a selective capacity to utilize plant glucans.</title>
        <authorList>
            <consortium name="NISC Comparative Sequencing Program"/>
            <person name="Wegmann U."/>
            <person name="Louis P."/>
            <person name="Goesmann A."/>
            <person name="Henrissat B."/>
            <person name="Duncan S.H."/>
            <person name="Flint H.J."/>
        </authorList>
    </citation>
    <scope>NUCLEOTIDE SEQUENCE</scope>
    <source>
        <strain evidence="6">NBRC 107169</strain>
    </source>
</reference>
<dbReference type="Pfam" id="PF01636">
    <property type="entry name" value="APH"/>
    <property type="match status" value="1"/>
</dbReference>
<evidence type="ECO:0000259" key="5">
    <source>
        <dbReference type="Pfam" id="PF01636"/>
    </source>
</evidence>
<protein>
    <recommendedName>
        <fullName evidence="8">Aminotransferase class III-fold pyridoxal phosphate-dependent enzyme</fullName>
    </recommendedName>
</protein>
<dbReference type="SUPFAM" id="SSF51261">
    <property type="entry name" value="Duplicated hybrid motif"/>
    <property type="match status" value="1"/>
</dbReference>
<dbReference type="Proteomes" id="UP001161405">
    <property type="component" value="Unassembled WGS sequence"/>
</dbReference>
<name>A0ABQ5UVF1_9HYPH</name>
<dbReference type="Gene3D" id="3.40.640.10">
    <property type="entry name" value="Type I PLP-dependent aspartate aminotransferase-like (Major domain)"/>
    <property type="match status" value="1"/>
</dbReference>
<evidence type="ECO:0000313" key="6">
    <source>
        <dbReference type="EMBL" id="GLQ18662.1"/>
    </source>
</evidence>
<dbReference type="InterPro" id="IPR015424">
    <property type="entry name" value="PyrdxlP-dep_Trfase"/>
</dbReference>
<dbReference type="Gene3D" id="2.70.70.10">
    <property type="entry name" value="Glucose Permease (Domain IIA)"/>
    <property type="match status" value="1"/>
</dbReference>
<dbReference type="InterPro" id="IPR015422">
    <property type="entry name" value="PyrdxlP-dep_Trfase_small"/>
</dbReference>
<dbReference type="InterPro" id="IPR015421">
    <property type="entry name" value="PyrdxlP-dep_Trfase_major"/>
</dbReference>
<dbReference type="PANTHER" id="PTHR45688:SF13">
    <property type="entry name" value="ALANINE--GLYOXYLATE AMINOTRANSFERASE 2-LIKE"/>
    <property type="match status" value="1"/>
</dbReference>
<keyword evidence="3" id="KW-0663">Pyridoxal phosphate</keyword>
<dbReference type="Gene3D" id="3.90.1200.10">
    <property type="match status" value="1"/>
</dbReference>
<dbReference type="InterPro" id="IPR049704">
    <property type="entry name" value="Aminotrans_3_PPA_site"/>
</dbReference>
<organism evidence="6 7">
    <name type="scientific">Maritalea porphyrae</name>
    <dbReference type="NCBI Taxonomy" id="880732"/>
    <lineage>
        <taxon>Bacteria</taxon>
        <taxon>Pseudomonadati</taxon>
        <taxon>Pseudomonadota</taxon>
        <taxon>Alphaproteobacteria</taxon>
        <taxon>Hyphomicrobiales</taxon>
        <taxon>Devosiaceae</taxon>
        <taxon>Maritalea</taxon>
    </lineage>
</organism>
<feature type="domain" description="M23ase beta-sheet core" evidence="4">
    <location>
        <begin position="435"/>
        <end position="534"/>
    </location>
</feature>
<evidence type="ECO:0000313" key="7">
    <source>
        <dbReference type="Proteomes" id="UP001161405"/>
    </source>
</evidence>
<comment type="similarity">
    <text evidence="2">Belongs to the class-III pyridoxal-phosphate-dependent aminotransferase family.</text>
</comment>
<gene>
    <name evidence="6" type="ORF">GCM10007879_29110</name>
</gene>
<accession>A0ABQ5UVF1</accession>
<dbReference type="NCBIfam" id="NF004799">
    <property type="entry name" value="PRK06148.1"/>
    <property type="match status" value="1"/>
</dbReference>
<evidence type="ECO:0000256" key="3">
    <source>
        <dbReference type="ARBA" id="ARBA00022898"/>
    </source>
</evidence>
<reference evidence="6" key="2">
    <citation type="submission" date="2023-01" db="EMBL/GenBank/DDBJ databases">
        <title>Draft genome sequence of Maritalea porphyrae strain NBRC 107169.</title>
        <authorList>
            <person name="Sun Q."/>
            <person name="Mori K."/>
        </authorList>
    </citation>
    <scope>NUCLEOTIDE SEQUENCE</scope>
    <source>
        <strain evidence="6">NBRC 107169</strain>
    </source>
</reference>
<dbReference type="Gene3D" id="3.30.200.20">
    <property type="entry name" value="Phosphorylase Kinase, domain 1"/>
    <property type="match status" value="1"/>
</dbReference>
<dbReference type="RefSeq" id="WP_284365697.1">
    <property type="nucleotide sequence ID" value="NZ_BSNI01000002.1"/>
</dbReference>
<dbReference type="PANTHER" id="PTHR45688">
    <property type="match status" value="1"/>
</dbReference>
<dbReference type="InterPro" id="IPR011055">
    <property type="entry name" value="Dup_hybrid_motif"/>
</dbReference>
<sequence>MSAFDIPPPAFSSTQIDEILRDHFGLSGEHKMLESERDQNIAVQTAKAKFVLKIAHGEEDLEFLELQSQAMAHLANAGYQFAPTQIENRDGKNIFTVEQDGKTHAVRLISFIDGPLLSASKPTIQTLENLGAAIGELSAALQGFSHSAANRPDFEWNLDNVGALQSMCDDIVDDANRKRVNDLFERYHSVVAPKLKNLRNAVLYQDANDNNIIVDPNDTFQIKGVFDFGDMCFGRQVNELAVCLAYALLGQEDIYTASHALVRGYTKAFPLTENELEVLFDLARMRLVSSVCMSSRQAKKYPDNEYLTISQAPAFELLERLDSGDVGFMTALFRDAAGMEAIRGGNAVAAYLKAQRSHLAPMFMPDFKYQRRFVIPADGSDPTVPDISAENFDSWFNAKRKRTGARYGVGRYGEDRSVYQSAAFTSPASPERRTVHMGLDVFVDADEPLYAPIAGTVYTVHNNAFHLDYGPTLILRHETDEGIPFYSLYGHLSPSIFDLHKVGDEIEPGQLIGHIGDWDVNGGWSPHLHFQIMTDMFGHTENFYGVGHKSLWHIWQQICIDPDLMLGQASETYNIDNAGPEKLMERRNKLLGPSLSVSYKNKLKIVRGEGAHLYDHTGRAHLDCVNNITHIGHCHPHLVEAISRQAAILNTNTRYLHELVLDYAERITSKLPDPLSVAFFVNSGTEANELALRIARQATGQKNTVVLDWAYHGNSQGAVDISPYKFKRKGGFPQPDFVEIADFPDPYRGAHKGYSENSGKAYAQSVAECVSTIKGKTGNGAATFIAESISGVGGQIAYPKGYLKAAYEAIHAEGGICVADEVQCGFGRVGDHFWGFELQDVVPDIVVMGKPIGNGHPLAAVVTTRELAENFANGMEYFNSFGGNPVSMAVGMAVMDVIENENLQSHAKELGAYILDRWQSLKNKYEFVGDVRGHGLFLGIELVKDRQTLEPATDLAGQIVNEMRERAILLSTDGPFENVLKFKPPMVFSRANADFLCDTLDKVMADFA</sequence>
<keyword evidence="7" id="KW-1185">Reference proteome</keyword>
<dbReference type="Pfam" id="PF01551">
    <property type="entry name" value="Peptidase_M23"/>
    <property type="match status" value="1"/>
</dbReference>
<dbReference type="InterPro" id="IPR005814">
    <property type="entry name" value="Aminotrans_3"/>
</dbReference>
<dbReference type="InterPro" id="IPR016047">
    <property type="entry name" value="M23ase_b-sheet_dom"/>
</dbReference>
<dbReference type="CDD" id="cd12797">
    <property type="entry name" value="M23_peptidase"/>
    <property type="match status" value="1"/>
</dbReference>
<comment type="cofactor">
    <cofactor evidence="1">
        <name>pyridoxal 5'-phosphate</name>
        <dbReference type="ChEBI" id="CHEBI:597326"/>
    </cofactor>
</comment>
<evidence type="ECO:0000256" key="2">
    <source>
        <dbReference type="ARBA" id="ARBA00008954"/>
    </source>
</evidence>
<dbReference type="InterPro" id="IPR002575">
    <property type="entry name" value="Aminoglycoside_PTrfase"/>
</dbReference>
<dbReference type="InterPro" id="IPR011009">
    <property type="entry name" value="Kinase-like_dom_sf"/>
</dbReference>
<comment type="caution">
    <text evidence="6">The sequence shown here is derived from an EMBL/GenBank/DDBJ whole genome shotgun (WGS) entry which is preliminary data.</text>
</comment>
<dbReference type="EMBL" id="BSNI01000002">
    <property type="protein sequence ID" value="GLQ18662.1"/>
    <property type="molecule type" value="Genomic_DNA"/>
</dbReference>
<dbReference type="CDD" id="cd00610">
    <property type="entry name" value="OAT_like"/>
    <property type="match status" value="1"/>
</dbReference>
<feature type="domain" description="Aminoglycoside phosphotransferase" evidence="5">
    <location>
        <begin position="38"/>
        <end position="246"/>
    </location>
</feature>
<dbReference type="Pfam" id="PF00202">
    <property type="entry name" value="Aminotran_3"/>
    <property type="match status" value="1"/>
</dbReference>
<dbReference type="Gene3D" id="3.90.1150.10">
    <property type="entry name" value="Aspartate Aminotransferase, domain 1"/>
    <property type="match status" value="1"/>
</dbReference>
<dbReference type="SUPFAM" id="SSF56112">
    <property type="entry name" value="Protein kinase-like (PK-like)"/>
    <property type="match status" value="1"/>
</dbReference>